<feature type="chain" id="PRO_5008787171" description="Neurotransmitter-gated ion-channel ligand-binding domain-containing protein" evidence="1">
    <location>
        <begin position="18"/>
        <end position="285"/>
    </location>
</feature>
<gene>
    <name evidence="3" type="ORF">CAPTEDRAFT_195270</name>
</gene>
<dbReference type="OrthoDB" id="410315at2759"/>
<dbReference type="STRING" id="283909.R7TN55"/>
<dbReference type="InterPro" id="IPR006202">
    <property type="entry name" value="Neur_chan_lig-bd"/>
</dbReference>
<dbReference type="GO" id="GO:0016020">
    <property type="term" value="C:membrane"/>
    <property type="evidence" value="ECO:0007669"/>
    <property type="project" value="InterPro"/>
</dbReference>
<sequence length="285" mass="32428">MTYVCVALLFLIQATYSYSEPCVLNGETCLMKHLKTNIEVNSLNVRPAFNGSDTTHLKFGIAITGIVKLKHNGNNDSELTLSCWFRYAWNDPRLSWNPEDFGGVTDIRIPTKYIWKPDIVLVNSLDLHDQMYEEALAVLYSDGSVRWVPNGRMTVQAYDKKTSVNWRGVKFYTASFRFDSLTYDGFKLALSLTEDDEETDFADTRGDQSVTNLGNNHAHSVAIGDWVKSRLQRLLLRHIWTSPIGNHPSAISWYSQVFERRGGFVKSCNGHFVTPKREAGKWVCV</sequence>
<reference evidence="4" key="3">
    <citation type="submission" date="2015-06" db="UniProtKB">
        <authorList>
            <consortium name="EnsemblMetazoa"/>
        </authorList>
    </citation>
    <scope>IDENTIFICATION</scope>
</reference>
<keyword evidence="5" id="KW-1185">Reference proteome</keyword>
<evidence type="ECO:0000259" key="2">
    <source>
        <dbReference type="Pfam" id="PF02931"/>
    </source>
</evidence>
<dbReference type="GO" id="GO:0004888">
    <property type="term" value="F:transmembrane signaling receptor activity"/>
    <property type="evidence" value="ECO:0007669"/>
    <property type="project" value="InterPro"/>
</dbReference>
<organism evidence="3">
    <name type="scientific">Capitella teleta</name>
    <name type="common">Polychaete worm</name>
    <dbReference type="NCBI Taxonomy" id="283909"/>
    <lineage>
        <taxon>Eukaryota</taxon>
        <taxon>Metazoa</taxon>
        <taxon>Spiralia</taxon>
        <taxon>Lophotrochozoa</taxon>
        <taxon>Annelida</taxon>
        <taxon>Polychaeta</taxon>
        <taxon>Sedentaria</taxon>
        <taxon>Scolecida</taxon>
        <taxon>Capitellidae</taxon>
        <taxon>Capitella</taxon>
    </lineage>
</organism>
<feature type="signal peptide" evidence="1">
    <location>
        <begin position="1"/>
        <end position="17"/>
    </location>
</feature>
<reference evidence="5" key="1">
    <citation type="submission" date="2012-12" db="EMBL/GenBank/DDBJ databases">
        <authorList>
            <person name="Hellsten U."/>
            <person name="Grimwood J."/>
            <person name="Chapman J.A."/>
            <person name="Shapiro H."/>
            <person name="Aerts A."/>
            <person name="Otillar R.P."/>
            <person name="Terry A.Y."/>
            <person name="Boore J.L."/>
            <person name="Simakov O."/>
            <person name="Marletaz F."/>
            <person name="Cho S.-J."/>
            <person name="Edsinger-Gonzales E."/>
            <person name="Havlak P."/>
            <person name="Kuo D.-H."/>
            <person name="Larsson T."/>
            <person name="Lv J."/>
            <person name="Arendt D."/>
            <person name="Savage R."/>
            <person name="Osoegawa K."/>
            <person name="de Jong P."/>
            <person name="Lindberg D.R."/>
            <person name="Seaver E.C."/>
            <person name="Weisblat D.A."/>
            <person name="Putnam N.H."/>
            <person name="Grigoriev I.V."/>
            <person name="Rokhsar D.S."/>
        </authorList>
    </citation>
    <scope>NUCLEOTIDE SEQUENCE</scope>
    <source>
        <strain evidence="5">I ESC-2004</strain>
    </source>
</reference>
<proteinExistence type="predicted"/>
<dbReference type="PANTHER" id="PTHR18945">
    <property type="entry name" value="NEUROTRANSMITTER GATED ION CHANNEL"/>
    <property type="match status" value="1"/>
</dbReference>
<dbReference type="Proteomes" id="UP000014760">
    <property type="component" value="Unassembled WGS sequence"/>
</dbReference>
<dbReference type="Pfam" id="PF02931">
    <property type="entry name" value="Neur_chan_LBD"/>
    <property type="match status" value="1"/>
</dbReference>
<dbReference type="InterPro" id="IPR036734">
    <property type="entry name" value="Neur_chan_lig-bd_sf"/>
</dbReference>
<dbReference type="InterPro" id="IPR006201">
    <property type="entry name" value="Neur_channel"/>
</dbReference>
<protein>
    <recommendedName>
        <fullName evidence="2">Neurotransmitter-gated ion-channel ligand-binding domain-containing protein</fullName>
    </recommendedName>
</protein>
<keyword evidence="1" id="KW-0732">Signal</keyword>
<evidence type="ECO:0000313" key="3">
    <source>
        <dbReference type="EMBL" id="ELT94957.1"/>
    </source>
</evidence>
<dbReference type="Gene3D" id="2.70.170.10">
    <property type="entry name" value="Neurotransmitter-gated ion-channel ligand-binding domain"/>
    <property type="match status" value="1"/>
</dbReference>
<dbReference type="EMBL" id="KB309267">
    <property type="protein sequence ID" value="ELT94957.1"/>
    <property type="molecule type" value="Genomic_DNA"/>
</dbReference>
<dbReference type="EMBL" id="AMQN01012058">
    <property type="status" value="NOT_ANNOTATED_CDS"/>
    <property type="molecule type" value="Genomic_DNA"/>
</dbReference>
<evidence type="ECO:0000313" key="4">
    <source>
        <dbReference type="EnsemblMetazoa" id="CapteP195270"/>
    </source>
</evidence>
<name>R7TN55_CAPTE</name>
<dbReference type="SUPFAM" id="SSF63712">
    <property type="entry name" value="Nicotinic receptor ligand binding domain-like"/>
    <property type="match status" value="1"/>
</dbReference>
<accession>R7TN55</accession>
<reference evidence="3 5" key="2">
    <citation type="journal article" date="2013" name="Nature">
        <title>Insights into bilaterian evolution from three spiralian genomes.</title>
        <authorList>
            <person name="Simakov O."/>
            <person name="Marletaz F."/>
            <person name="Cho S.J."/>
            <person name="Edsinger-Gonzales E."/>
            <person name="Havlak P."/>
            <person name="Hellsten U."/>
            <person name="Kuo D.H."/>
            <person name="Larsson T."/>
            <person name="Lv J."/>
            <person name="Arendt D."/>
            <person name="Savage R."/>
            <person name="Osoegawa K."/>
            <person name="de Jong P."/>
            <person name="Grimwood J."/>
            <person name="Chapman J.A."/>
            <person name="Shapiro H."/>
            <person name="Aerts A."/>
            <person name="Otillar R.P."/>
            <person name="Terry A.Y."/>
            <person name="Boore J.L."/>
            <person name="Grigoriev I.V."/>
            <person name="Lindberg D.R."/>
            <person name="Seaver E.C."/>
            <person name="Weisblat D.A."/>
            <person name="Putnam N.H."/>
            <person name="Rokhsar D.S."/>
        </authorList>
    </citation>
    <scope>NUCLEOTIDE SEQUENCE</scope>
    <source>
        <strain evidence="3 5">I ESC-2004</strain>
    </source>
</reference>
<dbReference type="AlphaFoldDB" id="R7TN55"/>
<evidence type="ECO:0000256" key="1">
    <source>
        <dbReference type="SAM" id="SignalP"/>
    </source>
</evidence>
<feature type="domain" description="Neurotransmitter-gated ion-channel ligand-binding" evidence="2">
    <location>
        <begin position="42"/>
        <end position="197"/>
    </location>
</feature>
<dbReference type="HOGENOM" id="CLU_977427_0_0_1"/>
<evidence type="ECO:0000313" key="5">
    <source>
        <dbReference type="Proteomes" id="UP000014760"/>
    </source>
</evidence>
<dbReference type="GO" id="GO:0005230">
    <property type="term" value="F:extracellular ligand-gated monoatomic ion channel activity"/>
    <property type="evidence" value="ECO:0007669"/>
    <property type="project" value="InterPro"/>
</dbReference>
<dbReference type="EnsemblMetazoa" id="CapteT195270">
    <property type="protein sequence ID" value="CapteP195270"/>
    <property type="gene ID" value="CapteG195270"/>
</dbReference>